<accession>A0A848M6X4</accession>
<feature type="signal peptide" evidence="1">
    <location>
        <begin position="1"/>
        <end position="23"/>
    </location>
</feature>
<evidence type="ECO:0008006" key="4">
    <source>
        <dbReference type="Google" id="ProtNLM"/>
    </source>
</evidence>
<reference evidence="2 3" key="1">
    <citation type="submission" date="2020-04" db="EMBL/GenBank/DDBJ databases">
        <title>Paenibacillus algicola sp. nov., a novel marine bacterium producing alginate lyase.</title>
        <authorList>
            <person name="Huang H."/>
        </authorList>
    </citation>
    <scope>NUCLEOTIDE SEQUENCE [LARGE SCALE GENOMIC DNA]</scope>
    <source>
        <strain evidence="2 3">L7-75</strain>
    </source>
</reference>
<evidence type="ECO:0000256" key="1">
    <source>
        <dbReference type="SAM" id="SignalP"/>
    </source>
</evidence>
<dbReference type="AlphaFoldDB" id="A0A848M6X4"/>
<keyword evidence="3" id="KW-1185">Reference proteome</keyword>
<dbReference type="PROSITE" id="PS51257">
    <property type="entry name" value="PROKAR_LIPOPROTEIN"/>
    <property type="match status" value="1"/>
</dbReference>
<dbReference type="InterPro" id="IPR045956">
    <property type="entry name" value="DUF6376"/>
</dbReference>
<protein>
    <recommendedName>
        <fullName evidence="4">Lipoprotein</fullName>
    </recommendedName>
</protein>
<dbReference type="Gene3D" id="1.10.287.1060">
    <property type="entry name" value="ESAT-6-like"/>
    <property type="match status" value="1"/>
</dbReference>
<keyword evidence="1" id="KW-0732">Signal</keyword>
<evidence type="ECO:0000313" key="3">
    <source>
        <dbReference type="Proteomes" id="UP000565468"/>
    </source>
</evidence>
<dbReference type="RefSeq" id="WP_169505163.1">
    <property type="nucleotide sequence ID" value="NZ_JABBPN010000009.1"/>
</dbReference>
<dbReference type="EMBL" id="JABBPN010000009">
    <property type="protein sequence ID" value="NMO96386.1"/>
    <property type="molecule type" value="Genomic_DNA"/>
</dbReference>
<evidence type="ECO:0000313" key="2">
    <source>
        <dbReference type="EMBL" id="NMO96386.1"/>
    </source>
</evidence>
<proteinExistence type="predicted"/>
<comment type="caution">
    <text evidence="2">The sequence shown here is derived from an EMBL/GenBank/DDBJ whole genome shotgun (WGS) entry which is preliminary data.</text>
</comment>
<name>A0A848M6X4_PAELE</name>
<organism evidence="2 3">
    <name type="scientific">Paenibacillus lemnae</name>
    <dbReference type="NCBI Taxonomy" id="1330551"/>
    <lineage>
        <taxon>Bacteria</taxon>
        <taxon>Bacillati</taxon>
        <taxon>Bacillota</taxon>
        <taxon>Bacilli</taxon>
        <taxon>Bacillales</taxon>
        <taxon>Paenibacillaceae</taxon>
        <taxon>Paenibacillus</taxon>
    </lineage>
</organism>
<dbReference type="Proteomes" id="UP000565468">
    <property type="component" value="Unassembled WGS sequence"/>
</dbReference>
<gene>
    <name evidence="2" type="ORF">HII30_11450</name>
</gene>
<dbReference type="Pfam" id="PF19903">
    <property type="entry name" value="DUF6376"/>
    <property type="match status" value="1"/>
</dbReference>
<feature type="chain" id="PRO_5038460666" description="Lipoprotein" evidence="1">
    <location>
        <begin position="24"/>
        <end position="146"/>
    </location>
</feature>
<sequence>MKIKLQSLGVILIALLLSGCSVVEDVTQSLNYTDEASQFINETVAFANQVPQLAQEAANNSDILGQLNTQLDQMKQSISEFNGLEAPAFAQNFHEQLTSYNETLSQQIDEYSTQIQNGVTDFKNTEMAQTLGQIEGVLEQLRGLGE</sequence>